<feature type="compositionally biased region" description="Basic and acidic residues" evidence="1">
    <location>
        <begin position="207"/>
        <end position="223"/>
    </location>
</feature>
<dbReference type="Proteomes" id="UP001497497">
    <property type="component" value="Unassembled WGS sequence"/>
</dbReference>
<dbReference type="EMBL" id="CAXITT010000290">
    <property type="protein sequence ID" value="CAL1538215.1"/>
    <property type="molecule type" value="Genomic_DNA"/>
</dbReference>
<organism evidence="2 3">
    <name type="scientific">Lymnaea stagnalis</name>
    <name type="common">Great pond snail</name>
    <name type="synonym">Helix stagnalis</name>
    <dbReference type="NCBI Taxonomy" id="6523"/>
    <lineage>
        <taxon>Eukaryota</taxon>
        <taxon>Metazoa</taxon>
        <taxon>Spiralia</taxon>
        <taxon>Lophotrochozoa</taxon>
        <taxon>Mollusca</taxon>
        <taxon>Gastropoda</taxon>
        <taxon>Heterobranchia</taxon>
        <taxon>Euthyneura</taxon>
        <taxon>Panpulmonata</taxon>
        <taxon>Hygrophila</taxon>
        <taxon>Lymnaeoidea</taxon>
        <taxon>Lymnaeidae</taxon>
        <taxon>Lymnaea</taxon>
    </lineage>
</organism>
<feature type="region of interest" description="Disordered" evidence="1">
    <location>
        <begin position="127"/>
        <end position="231"/>
    </location>
</feature>
<feature type="region of interest" description="Disordered" evidence="1">
    <location>
        <begin position="1"/>
        <end position="55"/>
    </location>
</feature>
<proteinExistence type="predicted"/>
<sequence>MDTTGSHANLASSGSIRSVRPVASIQRSSKKTRTKNRGSQTCSSDDDDLHSDDNLRPYEEVKVAHHDKKLAGLGLTPDENTVTPIMSSNATTCKQNMRSAARAYGYASDEEAEARVPLQGRPTICQQHRQALQHPQHEHVVTAQTSESDEDNRHTLQRSSQAGTLPMPPPTFPPPPPPPIEDIPQRSPLPTRQRSFGPSVRGNYSDADFRRQQNFSDGEHEQPMENPYMVQ</sequence>
<gene>
    <name evidence="2" type="ORF">GSLYS_00012036001</name>
</gene>
<dbReference type="AlphaFoldDB" id="A0AAV2I0Q2"/>
<keyword evidence="3" id="KW-1185">Reference proteome</keyword>
<feature type="non-terminal residue" evidence="2">
    <location>
        <position position="231"/>
    </location>
</feature>
<feature type="compositionally biased region" description="Polar residues" evidence="1">
    <location>
        <begin position="1"/>
        <end position="16"/>
    </location>
</feature>
<name>A0AAV2I0Q2_LYMST</name>
<accession>A0AAV2I0Q2</accession>
<evidence type="ECO:0000313" key="3">
    <source>
        <dbReference type="Proteomes" id="UP001497497"/>
    </source>
</evidence>
<evidence type="ECO:0000256" key="1">
    <source>
        <dbReference type="SAM" id="MobiDB-lite"/>
    </source>
</evidence>
<reference evidence="2 3" key="1">
    <citation type="submission" date="2024-04" db="EMBL/GenBank/DDBJ databases">
        <authorList>
            <consortium name="Genoscope - CEA"/>
            <person name="William W."/>
        </authorList>
    </citation>
    <scope>NUCLEOTIDE SEQUENCE [LARGE SCALE GENOMIC DNA]</scope>
</reference>
<evidence type="ECO:0000313" key="2">
    <source>
        <dbReference type="EMBL" id="CAL1538215.1"/>
    </source>
</evidence>
<comment type="caution">
    <text evidence="2">The sequence shown here is derived from an EMBL/GenBank/DDBJ whole genome shotgun (WGS) entry which is preliminary data.</text>
</comment>
<protein>
    <submittedName>
        <fullName evidence="2">Uncharacterized protein</fullName>
    </submittedName>
</protein>
<feature type="compositionally biased region" description="Pro residues" evidence="1">
    <location>
        <begin position="166"/>
        <end position="181"/>
    </location>
</feature>